<proteinExistence type="predicted"/>
<reference evidence="2" key="2">
    <citation type="journal article" date="2015" name="Data Brief">
        <title>Shoot transcriptome of the giant reed, Arundo donax.</title>
        <authorList>
            <person name="Barrero R.A."/>
            <person name="Guerrero F.D."/>
            <person name="Moolhuijzen P."/>
            <person name="Goolsby J.A."/>
            <person name="Tidwell J."/>
            <person name="Bellgard S.E."/>
            <person name="Bellgard M.I."/>
        </authorList>
    </citation>
    <scope>NUCLEOTIDE SEQUENCE</scope>
    <source>
        <tissue evidence="2">Shoot tissue taken approximately 20 cm above the soil surface</tissue>
    </source>
</reference>
<evidence type="ECO:0000256" key="1">
    <source>
        <dbReference type="SAM" id="MobiDB-lite"/>
    </source>
</evidence>
<organism evidence="2">
    <name type="scientific">Arundo donax</name>
    <name type="common">Giant reed</name>
    <name type="synonym">Donax arundinaceus</name>
    <dbReference type="NCBI Taxonomy" id="35708"/>
    <lineage>
        <taxon>Eukaryota</taxon>
        <taxon>Viridiplantae</taxon>
        <taxon>Streptophyta</taxon>
        <taxon>Embryophyta</taxon>
        <taxon>Tracheophyta</taxon>
        <taxon>Spermatophyta</taxon>
        <taxon>Magnoliopsida</taxon>
        <taxon>Liliopsida</taxon>
        <taxon>Poales</taxon>
        <taxon>Poaceae</taxon>
        <taxon>PACMAD clade</taxon>
        <taxon>Arundinoideae</taxon>
        <taxon>Arundineae</taxon>
        <taxon>Arundo</taxon>
    </lineage>
</organism>
<dbReference type="EMBL" id="GBRH01244150">
    <property type="protein sequence ID" value="JAD53745.1"/>
    <property type="molecule type" value="Transcribed_RNA"/>
</dbReference>
<feature type="region of interest" description="Disordered" evidence="1">
    <location>
        <begin position="1"/>
        <end position="24"/>
    </location>
</feature>
<dbReference type="AlphaFoldDB" id="A0A0A9AXV4"/>
<sequence length="24" mass="2754">MLQQTLARPGPRPILHSTKQQHES</sequence>
<name>A0A0A9AXV4_ARUDO</name>
<accession>A0A0A9AXV4</accession>
<protein>
    <submittedName>
        <fullName evidence="2">Uncharacterized protein</fullName>
    </submittedName>
</protein>
<evidence type="ECO:0000313" key="2">
    <source>
        <dbReference type="EMBL" id="JAD53745.1"/>
    </source>
</evidence>
<reference evidence="2" key="1">
    <citation type="submission" date="2014-09" db="EMBL/GenBank/DDBJ databases">
        <authorList>
            <person name="Magalhaes I.L.F."/>
            <person name="Oliveira U."/>
            <person name="Santos F.R."/>
            <person name="Vidigal T.H.D.A."/>
            <person name="Brescovit A.D."/>
            <person name="Santos A.J."/>
        </authorList>
    </citation>
    <scope>NUCLEOTIDE SEQUENCE</scope>
    <source>
        <tissue evidence="2">Shoot tissue taken approximately 20 cm above the soil surface</tissue>
    </source>
</reference>